<dbReference type="Proteomes" id="UP000199034">
    <property type="component" value="Unassembled WGS sequence"/>
</dbReference>
<evidence type="ECO:0000313" key="2">
    <source>
        <dbReference type="Proteomes" id="UP000199034"/>
    </source>
</evidence>
<keyword evidence="2" id="KW-1185">Reference proteome</keyword>
<dbReference type="EMBL" id="FMZM01000004">
    <property type="protein sequence ID" value="SDC82039.1"/>
    <property type="molecule type" value="Genomic_DNA"/>
</dbReference>
<protein>
    <submittedName>
        <fullName evidence="1">Uncharacterized protein</fullName>
    </submittedName>
</protein>
<organism evidence="1 2">
    <name type="scientific">Nocardioides lianchengensis</name>
    <dbReference type="NCBI Taxonomy" id="1045774"/>
    <lineage>
        <taxon>Bacteria</taxon>
        <taxon>Bacillati</taxon>
        <taxon>Actinomycetota</taxon>
        <taxon>Actinomycetes</taxon>
        <taxon>Propionibacteriales</taxon>
        <taxon>Nocardioidaceae</taxon>
        <taxon>Nocardioides</taxon>
    </lineage>
</organism>
<evidence type="ECO:0000313" key="1">
    <source>
        <dbReference type="EMBL" id="SDC82039.1"/>
    </source>
</evidence>
<gene>
    <name evidence="1" type="ORF">SAMN05421872_10499</name>
</gene>
<accession>A0A1G6PPQ1</accession>
<sequence>MTERRRLRKAHHYYEPALTITTSASPEASLDTLVAGLVAAKADLVRRDHGSATLQLGTFLRSWIFSDTMLLDVVRPLRTWGMRATVDLRVLDVAPPTQVRVALTKVDQYRETVPYVLAAVDVAAQVLRDRDFVTEVGEVEHGP</sequence>
<dbReference type="STRING" id="1045774.SAMN05421872_10499"/>
<name>A0A1G6PPQ1_9ACTN</name>
<proteinExistence type="predicted"/>
<reference evidence="2" key="1">
    <citation type="submission" date="2016-10" db="EMBL/GenBank/DDBJ databases">
        <authorList>
            <person name="Varghese N."/>
            <person name="Submissions S."/>
        </authorList>
    </citation>
    <scope>NUCLEOTIDE SEQUENCE [LARGE SCALE GENOMIC DNA]</scope>
    <source>
        <strain evidence="2">CGMCC 4.6858</strain>
    </source>
</reference>
<dbReference type="RefSeq" id="WP_090853789.1">
    <property type="nucleotide sequence ID" value="NZ_FMZM01000004.1"/>
</dbReference>
<dbReference type="AlphaFoldDB" id="A0A1G6PPQ1"/>